<dbReference type="EC" id="1.3.1.72" evidence="2"/>
<dbReference type="RefSeq" id="XP_016263389.1">
    <property type="nucleotide sequence ID" value="XM_016405183.1"/>
</dbReference>
<dbReference type="Gene3D" id="3.30.465.10">
    <property type="match status" value="1"/>
</dbReference>
<evidence type="ECO:0000256" key="3">
    <source>
        <dbReference type="ARBA" id="ARBA00022692"/>
    </source>
</evidence>
<dbReference type="VEuPathDB" id="FungiDB:PV06_04307"/>
<keyword evidence="6" id="KW-0472">Membrane</keyword>
<dbReference type="GO" id="GO:0050614">
    <property type="term" value="F:Delta24-sterol reductase activity"/>
    <property type="evidence" value="ECO:0007669"/>
    <property type="project" value="UniProtKB-EC"/>
</dbReference>
<dbReference type="PROSITE" id="PS51387">
    <property type="entry name" value="FAD_PCMH"/>
    <property type="match status" value="1"/>
</dbReference>
<keyword evidence="4" id="KW-1133">Transmembrane helix</keyword>
<keyword evidence="3" id="KW-0812">Transmembrane</keyword>
<dbReference type="GO" id="GO:0005737">
    <property type="term" value="C:cytoplasm"/>
    <property type="evidence" value="ECO:0007669"/>
    <property type="project" value="TreeGrafter"/>
</dbReference>
<evidence type="ECO:0000256" key="2">
    <source>
        <dbReference type="ARBA" id="ARBA00012405"/>
    </source>
</evidence>
<organism evidence="8 9">
    <name type="scientific">Exophiala oligosperma</name>
    <dbReference type="NCBI Taxonomy" id="215243"/>
    <lineage>
        <taxon>Eukaryota</taxon>
        <taxon>Fungi</taxon>
        <taxon>Dikarya</taxon>
        <taxon>Ascomycota</taxon>
        <taxon>Pezizomycotina</taxon>
        <taxon>Eurotiomycetes</taxon>
        <taxon>Chaetothyriomycetidae</taxon>
        <taxon>Chaetothyriales</taxon>
        <taxon>Herpotrichiellaceae</taxon>
        <taxon>Exophiala</taxon>
    </lineage>
</organism>
<name>A0A0D2DJK4_9EURO</name>
<dbReference type="GO" id="GO:0008202">
    <property type="term" value="P:steroid metabolic process"/>
    <property type="evidence" value="ECO:0007669"/>
    <property type="project" value="TreeGrafter"/>
</dbReference>
<evidence type="ECO:0000256" key="1">
    <source>
        <dbReference type="ARBA" id="ARBA00004167"/>
    </source>
</evidence>
<gene>
    <name evidence="8" type="ORF">PV06_04307</name>
</gene>
<dbReference type="STRING" id="215243.A0A0D2DJK4"/>
<dbReference type="InterPro" id="IPR036318">
    <property type="entry name" value="FAD-bd_PCMH-like_sf"/>
</dbReference>
<dbReference type="GO" id="GO:0000246">
    <property type="term" value="F:Delta24(24-1) sterol reductase activity"/>
    <property type="evidence" value="ECO:0007669"/>
    <property type="project" value="TreeGrafter"/>
</dbReference>
<dbReference type="PANTHER" id="PTHR10801:SF0">
    <property type="entry name" value="DELTA(24)-STEROL REDUCTASE"/>
    <property type="match status" value="1"/>
</dbReference>
<sequence length="538" mass="60462">MKISAAWRDESPQMQEHRDRVSTISKQIAQFNASDAPFRIFHGNTNSTRPSVRTKTGTVDISALKNVLSVDTSSKKCLVEPNVPMDALVAATLPHGLVPPVVPEFPGITVGGAVAGTAGESSSFRHGFFDKSMTWAEVVLADGEVVVASNDQNQDLFLGLAGTFGTLGVATLFEISLVPAKEYVELSYVPVSNIEHAQRVIRQVSEEADEMNFLDGIMFGPDKGIVMAGKFVDKTTTTVAGTPLPVVTFTGAWDQWFYLHAGQVMDEYLPSAASTPASPTASSSSSKLDSIHIVHRDLIPLQDYLFRYDRGAFWTGRFAFTYFLTPFTRLTRWLVDYYMHTRVMYHALHRSGLMQRFIIQDMALPNRNVPDFSHWLDLELPHIYPRWLCPLKTDETVSMHPHLAPAARHNDDVLLNIGVWGPTPPTVTQVNINRRIESKLVSLQGMKWLYAQTFYTEDEFWNIYDRKWYESLREKYRAQKLPSVYEKVRTKFDDAGGNTNTNNIRLGIEKGFWSTWPFAGIYGVLSAIKGGDYLRKST</sequence>
<keyword evidence="5" id="KW-0560">Oxidoreductase</keyword>
<evidence type="ECO:0000256" key="4">
    <source>
        <dbReference type="ARBA" id="ARBA00022989"/>
    </source>
</evidence>
<reference evidence="8 9" key="1">
    <citation type="submission" date="2015-01" db="EMBL/GenBank/DDBJ databases">
        <title>The Genome Sequence of Exophiala oligosperma CBS72588.</title>
        <authorList>
            <consortium name="The Broad Institute Genomics Platform"/>
            <person name="Cuomo C."/>
            <person name="de Hoog S."/>
            <person name="Gorbushina A."/>
            <person name="Stielow B."/>
            <person name="Teixiera M."/>
            <person name="Abouelleil A."/>
            <person name="Chapman S.B."/>
            <person name="Priest M."/>
            <person name="Young S.K."/>
            <person name="Wortman J."/>
            <person name="Nusbaum C."/>
            <person name="Birren B."/>
        </authorList>
    </citation>
    <scope>NUCLEOTIDE SEQUENCE [LARGE SCALE GENOMIC DNA]</scope>
    <source>
        <strain evidence="8 9">CBS 72588</strain>
    </source>
</reference>
<dbReference type="Pfam" id="PF01565">
    <property type="entry name" value="FAD_binding_4"/>
    <property type="match status" value="1"/>
</dbReference>
<dbReference type="EMBL" id="KN847335">
    <property type="protein sequence ID" value="KIW43173.1"/>
    <property type="molecule type" value="Genomic_DNA"/>
</dbReference>
<dbReference type="GO" id="GO:0016020">
    <property type="term" value="C:membrane"/>
    <property type="evidence" value="ECO:0007669"/>
    <property type="project" value="UniProtKB-SubCell"/>
</dbReference>
<protein>
    <recommendedName>
        <fullName evidence="2">Delta(24)-sterol reductase</fullName>
        <ecNumber evidence="2">1.3.1.72</ecNumber>
    </recommendedName>
</protein>
<evidence type="ECO:0000313" key="9">
    <source>
        <dbReference type="Proteomes" id="UP000053342"/>
    </source>
</evidence>
<evidence type="ECO:0000256" key="6">
    <source>
        <dbReference type="ARBA" id="ARBA00023136"/>
    </source>
</evidence>
<dbReference type="GeneID" id="27356381"/>
<evidence type="ECO:0000256" key="5">
    <source>
        <dbReference type="ARBA" id="ARBA00023002"/>
    </source>
</evidence>
<dbReference type="InterPro" id="IPR016166">
    <property type="entry name" value="FAD-bd_PCMH"/>
</dbReference>
<dbReference type="SUPFAM" id="SSF56176">
    <property type="entry name" value="FAD-binding/transporter-associated domain-like"/>
    <property type="match status" value="1"/>
</dbReference>
<dbReference type="PANTHER" id="PTHR10801">
    <property type="entry name" value="24-DEHYDROCHOLESTEROL REDUCTASE"/>
    <property type="match status" value="1"/>
</dbReference>
<dbReference type="InterPro" id="IPR040165">
    <property type="entry name" value="Diminuto-like"/>
</dbReference>
<evidence type="ECO:0000313" key="8">
    <source>
        <dbReference type="EMBL" id="KIW43173.1"/>
    </source>
</evidence>
<dbReference type="InterPro" id="IPR006094">
    <property type="entry name" value="Oxid_FAD_bind_N"/>
</dbReference>
<dbReference type="GO" id="GO:0071949">
    <property type="term" value="F:FAD binding"/>
    <property type="evidence" value="ECO:0007669"/>
    <property type="project" value="InterPro"/>
</dbReference>
<evidence type="ECO:0000259" key="7">
    <source>
        <dbReference type="PROSITE" id="PS51387"/>
    </source>
</evidence>
<comment type="subcellular location">
    <subcellularLocation>
        <location evidence="1">Membrane</location>
        <topology evidence="1">Single-pass membrane protein</topology>
    </subcellularLocation>
</comment>
<dbReference type="HOGENOM" id="CLU_025883_0_0_1"/>
<keyword evidence="9" id="KW-1185">Reference proteome</keyword>
<dbReference type="OrthoDB" id="415825at2759"/>
<dbReference type="InterPro" id="IPR016169">
    <property type="entry name" value="FAD-bd_PCMH_sub2"/>
</dbReference>
<accession>A0A0D2DJK4</accession>
<proteinExistence type="predicted"/>
<dbReference type="Proteomes" id="UP000053342">
    <property type="component" value="Unassembled WGS sequence"/>
</dbReference>
<dbReference type="AlphaFoldDB" id="A0A0D2DJK4"/>
<feature type="domain" description="FAD-binding PCMH-type" evidence="7">
    <location>
        <begin position="8"/>
        <end position="180"/>
    </location>
</feature>